<gene>
    <name evidence="2" type="ORF">EYF80_055767</name>
</gene>
<name>A0A4Z2EYM0_9TELE</name>
<dbReference type="Proteomes" id="UP000314294">
    <property type="component" value="Unassembled WGS sequence"/>
</dbReference>
<proteinExistence type="predicted"/>
<sequence length="61" mass="6885">MKPTRGGQNRGHWVSVTRPVPSGHRPSSLPSGYNFPSMQLFHDDIDRRLPKCIKIRRSGDG</sequence>
<organism evidence="2 3">
    <name type="scientific">Liparis tanakae</name>
    <name type="common">Tanaka's snailfish</name>
    <dbReference type="NCBI Taxonomy" id="230148"/>
    <lineage>
        <taxon>Eukaryota</taxon>
        <taxon>Metazoa</taxon>
        <taxon>Chordata</taxon>
        <taxon>Craniata</taxon>
        <taxon>Vertebrata</taxon>
        <taxon>Euteleostomi</taxon>
        <taxon>Actinopterygii</taxon>
        <taxon>Neopterygii</taxon>
        <taxon>Teleostei</taxon>
        <taxon>Neoteleostei</taxon>
        <taxon>Acanthomorphata</taxon>
        <taxon>Eupercaria</taxon>
        <taxon>Perciformes</taxon>
        <taxon>Cottioidei</taxon>
        <taxon>Cottales</taxon>
        <taxon>Liparidae</taxon>
        <taxon>Liparis</taxon>
    </lineage>
</organism>
<evidence type="ECO:0000313" key="3">
    <source>
        <dbReference type="Proteomes" id="UP000314294"/>
    </source>
</evidence>
<keyword evidence="3" id="KW-1185">Reference proteome</keyword>
<evidence type="ECO:0000313" key="2">
    <source>
        <dbReference type="EMBL" id="TNN34067.1"/>
    </source>
</evidence>
<reference evidence="2 3" key="1">
    <citation type="submission" date="2019-03" db="EMBL/GenBank/DDBJ databases">
        <title>First draft genome of Liparis tanakae, snailfish: a comprehensive survey of snailfish specific genes.</title>
        <authorList>
            <person name="Kim W."/>
            <person name="Song I."/>
            <person name="Jeong J.-H."/>
            <person name="Kim D."/>
            <person name="Kim S."/>
            <person name="Ryu S."/>
            <person name="Song J.Y."/>
            <person name="Lee S.K."/>
        </authorList>
    </citation>
    <scope>NUCLEOTIDE SEQUENCE [LARGE SCALE GENOMIC DNA]</scope>
    <source>
        <tissue evidence="2">Muscle</tissue>
    </source>
</reference>
<feature type="region of interest" description="Disordered" evidence="1">
    <location>
        <begin position="1"/>
        <end position="31"/>
    </location>
</feature>
<comment type="caution">
    <text evidence="2">The sequence shown here is derived from an EMBL/GenBank/DDBJ whole genome shotgun (WGS) entry which is preliminary data.</text>
</comment>
<dbReference type="AlphaFoldDB" id="A0A4Z2EYM0"/>
<dbReference type="EMBL" id="SRLO01002049">
    <property type="protein sequence ID" value="TNN34067.1"/>
    <property type="molecule type" value="Genomic_DNA"/>
</dbReference>
<accession>A0A4Z2EYM0</accession>
<evidence type="ECO:0000256" key="1">
    <source>
        <dbReference type="SAM" id="MobiDB-lite"/>
    </source>
</evidence>
<protein>
    <submittedName>
        <fullName evidence="2">Uncharacterized protein</fullName>
    </submittedName>
</protein>